<evidence type="ECO:0008006" key="7">
    <source>
        <dbReference type="Google" id="ProtNLM"/>
    </source>
</evidence>
<organism evidence="5 6">
    <name type="scientific">Schizothecium vesticola</name>
    <dbReference type="NCBI Taxonomy" id="314040"/>
    <lineage>
        <taxon>Eukaryota</taxon>
        <taxon>Fungi</taxon>
        <taxon>Dikarya</taxon>
        <taxon>Ascomycota</taxon>
        <taxon>Pezizomycotina</taxon>
        <taxon>Sordariomycetes</taxon>
        <taxon>Sordariomycetidae</taxon>
        <taxon>Sordariales</taxon>
        <taxon>Schizotheciaceae</taxon>
        <taxon>Schizothecium</taxon>
    </lineage>
</organism>
<dbReference type="Gene3D" id="3.40.50.300">
    <property type="entry name" value="P-loop containing nucleotide triphosphate hydrolases"/>
    <property type="match status" value="2"/>
</dbReference>
<feature type="compositionally biased region" description="Polar residues" evidence="2">
    <location>
        <begin position="188"/>
        <end position="205"/>
    </location>
</feature>
<feature type="compositionally biased region" description="Polar residues" evidence="2">
    <location>
        <begin position="117"/>
        <end position="139"/>
    </location>
</feature>
<dbReference type="Pfam" id="PF00350">
    <property type="entry name" value="Dynamin_N"/>
    <property type="match status" value="1"/>
</dbReference>
<feature type="compositionally biased region" description="Basic and acidic residues" evidence="2">
    <location>
        <begin position="229"/>
        <end position="239"/>
    </location>
</feature>
<keyword evidence="1" id="KW-0175">Coiled coil</keyword>
<evidence type="ECO:0000256" key="2">
    <source>
        <dbReference type="SAM" id="MobiDB-lite"/>
    </source>
</evidence>
<evidence type="ECO:0000259" key="4">
    <source>
        <dbReference type="Pfam" id="PF24564"/>
    </source>
</evidence>
<accession>A0AA40K263</accession>
<feature type="compositionally biased region" description="Low complexity" evidence="2">
    <location>
        <begin position="140"/>
        <end position="155"/>
    </location>
</feature>
<protein>
    <recommendedName>
        <fullName evidence="7">Nuclear GTPase SLIP-GC</fullName>
    </recommendedName>
</protein>
<feature type="compositionally biased region" description="Low complexity" evidence="2">
    <location>
        <begin position="40"/>
        <end position="50"/>
    </location>
</feature>
<dbReference type="InterPro" id="IPR027417">
    <property type="entry name" value="P-loop_NTPase"/>
</dbReference>
<reference evidence="5" key="1">
    <citation type="submission" date="2023-06" db="EMBL/GenBank/DDBJ databases">
        <title>Genome-scale phylogeny and comparative genomics of the fungal order Sordariales.</title>
        <authorList>
            <consortium name="Lawrence Berkeley National Laboratory"/>
            <person name="Hensen N."/>
            <person name="Bonometti L."/>
            <person name="Westerberg I."/>
            <person name="Brannstrom I.O."/>
            <person name="Guillou S."/>
            <person name="Cros-Aarteil S."/>
            <person name="Calhoun S."/>
            <person name="Haridas S."/>
            <person name="Kuo A."/>
            <person name="Mondo S."/>
            <person name="Pangilinan J."/>
            <person name="Riley R."/>
            <person name="LaButti K."/>
            <person name="Andreopoulos B."/>
            <person name="Lipzen A."/>
            <person name="Chen C."/>
            <person name="Yanf M."/>
            <person name="Daum C."/>
            <person name="Ng V."/>
            <person name="Clum A."/>
            <person name="Steindorff A."/>
            <person name="Ohm R."/>
            <person name="Martin F."/>
            <person name="Silar P."/>
            <person name="Natvig D."/>
            <person name="Lalanne C."/>
            <person name="Gautier V."/>
            <person name="Ament-velasquez S.L."/>
            <person name="Kruys A."/>
            <person name="Hutchinson M.I."/>
            <person name="Powell A.J."/>
            <person name="Barry K."/>
            <person name="Miller A.N."/>
            <person name="Grigoriev I.V."/>
            <person name="Debuchy R."/>
            <person name="Gladieux P."/>
            <person name="Thoren M.H."/>
            <person name="Johannesson H."/>
        </authorList>
    </citation>
    <scope>NUCLEOTIDE SEQUENCE</scope>
    <source>
        <strain evidence="5">SMH3187-1</strain>
    </source>
</reference>
<proteinExistence type="predicted"/>
<dbReference type="InterPro" id="IPR056024">
    <property type="entry name" value="DUF7605"/>
</dbReference>
<dbReference type="Pfam" id="PF24564">
    <property type="entry name" value="DUF7605"/>
    <property type="match status" value="1"/>
</dbReference>
<feature type="compositionally biased region" description="Polar residues" evidence="2">
    <location>
        <begin position="1"/>
        <end position="15"/>
    </location>
</feature>
<feature type="compositionally biased region" description="Polar residues" evidence="2">
    <location>
        <begin position="22"/>
        <end position="39"/>
    </location>
</feature>
<sequence length="1023" mass="112483">MTNKSPSAVSSPFESTSERTRASSMGYSTTPSQDTLNRGTPSSSPRPSTTHNGAVASESDTASLPIFTPASSSVFTSSGSPRGDGQYRFQGIPGSDIPIPSVENGASPSASCSSPSQNPTPVSSSQLLSARSPTPSIAISQAPCSSAAATPPSSSVGFSEIEAGIQGIRLSQPGDSLDMSSLAAALPRNSTSDSRPTPLRDSTAQSESPRSSPGRSRRSSSRVNLQPHNVRDEEPPQDRFHEPAFQQAFRNAKALMGGLAAVLGSSALHLEPDSAMSNLRQTAQDLAAFQCPPTRVVGLVGDSGVGKSSLLNSLLDVHGLARVSNIGAACTCVVTEYRYHEADDFAINVEEFSNDELRRQFTEMVGNYRHHHFHSAEFETNEERRDWEDLAKLARDTFSVMFRGRFTTALLTSEQQKEVVETLLSWARERNPVARQSIAPTAEECSATLMRLTSEEASPQGPAAWPYIKKISVSLNAHILSKGLVLVDLPGLRDLNSARRTVTERYLLSCDEIFAVCSIGRATTDEGVTSVFGLARQARLSNVGIICTRSDDIRAEEAKKDWRGERATLIQELIASVNLAERRLADTRGRLAELEDYGDELFDSEENEKIRLYRDIERQRATVQDNKFALQSYLIATRNALITAQLTEQYGPQVLGGNISVFCASNTIYWDNRNKTPAERAMTFLRLSGILDIRRHCIALVSESQLRIAVQYMQDKLPNLISRIELWVQSGAGTADAEQKQAVRAALDQLEASLRQVSRNIKRWTQGAMNAGYRWDAWPPQSYAAFCRAYGIHTTKWAKYHNWNEEAIETMVRELSDPWNTFEGVLGSRSTHIITSINDAVGSASNHLDNLPDGYDSSISPLHHALTSCQRLLATEVQDLCDVYGDRVSELRTNALSGLRTAFFAQGMDDAYAGANRMSGTGCTVRKQSIINGRLAQQEQFRNLMQRVRNEFRNLSTQLQTDIQDRLNERLDVIAGILDIVRSDNVAEESERDPEFRARVDEEIQSVKRAMEEVLAVVGGRDD</sequence>
<feature type="coiled-coil region" evidence="1">
    <location>
        <begin position="740"/>
        <end position="767"/>
    </location>
</feature>
<feature type="compositionally biased region" description="Polar residues" evidence="2">
    <location>
        <begin position="69"/>
        <end position="80"/>
    </location>
</feature>
<feature type="domain" description="Dynamin N-terminal" evidence="3">
    <location>
        <begin position="297"/>
        <end position="522"/>
    </location>
</feature>
<evidence type="ECO:0000256" key="1">
    <source>
        <dbReference type="SAM" id="Coils"/>
    </source>
</evidence>
<dbReference type="PANTHER" id="PTHR36681">
    <property type="entry name" value="NUCLEAR GTPASE, GERMINAL CENTER-ASSOCIATED, TANDEM DUPLICATE 3"/>
    <property type="match status" value="1"/>
</dbReference>
<evidence type="ECO:0000313" key="5">
    <source>
        <dbReference type="EMBL" id="KAK0742907.1"/>
    </source>
</evidence>
<feature type="compositionally biased region" description="Low complexity" evidence="2">
    <location>
        <begin position="106"/>
        <end position="116"/>
    </location>
</feature>
<evidence type="ECO:0000313" key="6">
    <source>
        <dbReference type="Proteomes" id="UP001172155"/>
    </source>
</evidence>
<gene>
    <name evidence="5" type="ORF">B0T18DRAFT_489791</name>
</gene>
<dbReference type="InterPro" id="IPR045063">
    <property type="entry name" value="Dynamin_N"/>
</dbReference>
<dbReference type="Proteomes" id="UP001172155">
    <property type="component" value="Unassembled WGS sequence"/>
</dbReference>
<feature type="region of interest" description="Disordered" evidence="2">
    <location>
        <begin position="1"/>
        <end position="157"/>
    </location>
</feature>
<feature type="domain" description="DUF7605" evidence="4">
    <location>
        <begin position="759"/>
        <end position="941"/>
    </location>
</feature>
<name>A0AA40K263_9PEZI</name>
<feature type="region of interest" description="Disordered" evidence="2">
    <location>
        <begin position="186"/>
        <end position="239"/>
    </location>
</feature>
<comment type="caution">
    <text evidence="5">The sequence shown here is derived from an EMBL/GenBank/DDBJ whole genome shotgun (WGS) entry which is preliminary data.</text>
</comment>
<dbReference type="PANTHER" id="PTHR36681:SF3">
    <property type="entry name" value="NUCLEAR GTPASE, GERMINAL CENTER-ASSOCIATED, TANDEM DUPLICATE 3"/>
    <property type="match status" value="1"/>
</dbReference>
<dbReference type="SUPFAM" id="SSF52540">
    <property type="entry name" value="P-loop containing nucleoside triphosphate hydrolases"/>
    <property type="match status" value="1"/>
</dbReference>
<feature type="coiled-coil region" evidence="1">
    <location>
        <begin position="570"/>
        <end position="597"/>
    </location>
</feature>
<dbReference type="AlphaFoldDB" id="A0AA40K263"/>
<dbReference type="EMBL" id="JAUKUD010000005">
    <property type="protein sequence ID" value="KAK0742907.1"/>
    <property type="molecule type" value="Genomic_DNA"/>
</dbReference>
<keyword evidence="6" id="KW-1185">Reference proteome</keyword>
<evidence type="ECO:0000259" key="3">
    <source>
        <dbReference type="Pfam" id="PF00350"/>
    </source>
</evidence>